<name>A0A5M8PGE6_9LECA</name>
<feature type="compositionally biased region" description="Pro residues" evidence="2">
    <location>
        <begin position="781"/>
        <end position="794"/>
    </location>
</feature>
<feature type="region of interest" description="Disordered" evidence="2">
    <location>
        <begin position="131"/>
        <end position="241"/>
    </location>
</feature>
<protein>
    <recommendedName>
        <fullName evidence="4">EGF-like domain-containing protein</fullName>
    </recommendedName>
</protein>
<evidence type="ECO:0000259" key="4">
    <source>
        <dbReference type="PROSITE" id="PS50026"/>
    </source>
</evidence>
<keyword evidence="1" id="KW-1015">Disulfide bond</keyword>
<reference evidence="5 6" key="1">
    <citation type="submission" date="2019-09" db="EMBL/GenBank/DDBJ databases">
        <title>The hologenome of the rock-dwelling lichen Lasallia pustulata.</title>
        <authorList>
            <person name="Greshake Tzovaras B."/>
            <person name="Segers F."/>
            <person name="Bicker A."/>
            <person name="Dal Grande F."/>
            <person name="Otte J."/>
            <person name="Hankeln T."/>
            <person name="Schmitt I."/>
            <person name="Ebersberger I."/>
        </authorList>
    </citation>
    <scope>NUCLEOTIDE SEQUENCE [LARGE SCALE GENOMIC DNA]</scope>
    <source>
        <strain evidence="5">A1-1</strain>
    </source>
</reference>
<accession>A0A5M8PGE6</accession>
<keyword evidence="3" id="KW-0472">Membrane</keyword>
<evidence type="ECO:0000313" key="5">
    <source>
        <dbReference type="EMBL" id="KAA6408355.1"/>
    </source>
</evidence>
<feature type="compositionally biased region" description="Acidic residues" evidence="2">
    <location>
        <begin position="306"/>
        <end position="320"/>
    </location>
</feature>
<dbReference type="PROSITE" id="PS00022">
    <property type="entry name" value="EGF_1"/>
    <property type="match status" value="1"/>
</dbReference>
<dbReference type="EMBL" id="VXIT01000014">
    <property type="protein sequence ID" value="KAA6408355.1"/>
    <property type="molecule type" value="Genomic_DNA"/>
</dbReference>
<feature type="region of interest" description="Disordered" evidence="2">
    <location>
        <begin position="544"/>
        <end position="565"/>
    </location>
</feature>
<dbReference type="InterPro" id="IPR000742">
    <property type="entry name" value="EGF"/>
</dbReference>
<feature type="disulfide bond" evidence="1">
    <location>
        <begin position="686"/>
        <end position="695"/>
    </location>
</feature>
<feature type="domain" description="EGF-like" evidence="4">
    <location>
        <begin position="659"/>
        <end position="696"/>
    </location>
</feature>
<dbReference type="PANTHER" id="PTHR17178:SF0">
    <property type="entry name" value="SERGLYCIN"/>
    <property type="match status" value="1"/>
</dbReference>
<organism evidence="5 6">
    <name type="scientific">Lasallia pustulata</name>
    <dbReference type="NCBI Taxonomy" id="136370"/>
    <lineage>
        <taxon>Eukaryota</taxon>
        <taxon>Fungi</taxon>
        <taxon>Dikarya</taxon>
        <taxon>Ascomycota</taxon>
        <taxon>Pezizomycotina</taxon>
        <taxon>Lecanoromycetes</taxon>
        <taxon>OSLEUM clade</taxon>
        <taxon>Umbilicariomycetidae</taxon>
        <taxon>Umbilicariales</taxon>
        <taxon>Umbilicariaceae</taxon>
        <taxon>Lasallia</taxon>
    </lineage>
</organism>
<keyword evidence="3" id="KW-1133">Transmembrane helix</keyword>
<feature type="region of interest" description="Disordered" evidence="2">
    <location>
        <begin position="294"/>
        <end position="386"/>
    </location>
</feature>
<feature type="compositionally biased region" description="Polar residues" evidence="2">
    <location>
        <begin position="427"/>
        <end position="441"/>
    </location>
</feature>
<keyword evidence="3" id="KW-0812">Transmembrane</keyword>
<feature type="region of interest" description="Disordered" evidence="2">
    <location>
        <begin position="403"/>
        <end position="442"/>
    </location>
</feature>
<feature type="transmembrane region" description="Helical" evidence="3">
    <location>
        <begin position="625"/>
        <end position="651"/>
    </location>
</feature>
<evidence type="ECO:0000256" key="2">
    <source>
        <dbReference type="SAM" id="MobiDB-lite"/>
    </source>
</evidence>
<dbReference type="PROSITE" id="PS50026">
    <property type="entry name" value="EGF_3"/>
    <property type="match status" value="1"/>
</dbReference>
<dbReference type="PANTHER" id="PTHR17178">
    <property type="entry name" value="SECRETORY GRANULE PROTEOGLYCAN CORE PROTEIN"/>
    <property type="match status" value="1"/>
</dbReference>
<feature type="compositionally biased region" description="Basic and acidic residues" evidence="2">
    <location>
        <begin position="403"/>
        <end position="413"/>
    </location>
</feature>
<feature type="compositionally biased region" description="Low complexity" evidence="2">
    <location>
        <begin position="215"/>
        <end position="231"/>
    </location>
</feature>
<feature type="compositionally biased region" description="Polar residues" evidence="2">
    <location>
        <begin position="346"/>
        <end position="359"/>
    </location>
</feature>
<feature type="compositionally biased region" description="Polar residues" evidence="2">
    <location>
        <begin position="169"/>
        <end position="183"/>
    </location>
</feature>
<comment type="caution">
    <text evidence="1">Lacks conserved residue(s) required for the propagation of feature annotation.</text>
</comment>
<dbReference type="AlphaFoldDB" id="A0A5M8PGE6"/>
<gene>
    <name evidence="5" type="ORF">FRX48_08097</name>
</gene>
<feature type="region of interest" description="Disordered" evidence="2">
    <location>
        <begin position="462"/>
        <end position="490"/>
    </location>
</feature>
<sequence>MNRGFWAPGWLDNGPGSGRYGRFQGQNGSLTRAGQAARVEEAGISSDQVPGPIELEGVEVTALGIPRHRPLLETAIFPNQHLVPNPSPPLQPPNAASLGRQPSPFEAAISEPASSAQWPFREYDSAAKVTNNSLMGERGTGRGAPPQRPPRPSYSLSLLDPMAVPENAPVTQTPQPQNKSGEMQQHIPEQSPRPWQNDHQAGLSRESGAVCTALGSPTSFSRPSTSSSGGSIPDFPSPVISLPQVPQIRRGAHLGPPPSARRGAPSYYAQSSYVTPIPEEINETGHASFASSLVIPTSWGDGPPEFYEDEDEDEEEEEGELPGKLNGNLSRSGDHEDGNELLRSASLGQRQKPSLTTIGSPEPSHRKAIQNEGNKPHAGSQTAVAAGNAGRATITSLVSPLEEKHALGNRSEETFYESSSEEPAQKLPTSLATETNTSAQRARTPISAYADPRMNHTLDSFEKESTLHSSGSSSPLTIAPPPMNGRTGLRRPPPLNLGPAREADVRASLTSLPDLIRRATRLASNLDRGKTASRLGMWDMFNSGEGMEKGGSPTAHRGSGSLSDMLASFPPPGLSTPVGQEPRSRWTSIINVSNPAFDQSSFPPDSTSGRNKKSSERQLCGMRRWVFLLLCIITFFLVAAAVILPVTLIILPRHHSTPTLASCQKSMPCENGGTNVISMNTCRCVCANLFTGPTCTVAGEDGCVTTTISSFENATIGSGIPNLLSSSESNFSIPLNSSKLLVLFSYTNMSCTWENALVTFNSMSSRRSVPLREANLIASLPAPPPPPPTTPTPILPRAAPSSTTAFSLGSGAITSNSILLAAPITTQATPAPSTTPTATPSAPASTPASSSDGIAITDAVLDFARVAVLFIFQETSLDTAVTAQGKLQSQLMGSVLGESSVAAGGMVVYFGNSSVALGNGTVVGGGKG</sequence>
<dbReference type="Gene3D" id="2.10.25.10">
    <property type="entry name" value="Laminin"/>
    <property type="match status" value="1"/>
</dbReference>
<comment type="caution">
    <text evidence="5">The sequence shown here is derived from an EMBL/GenBank/DDBJ whole genome shotgun (WGS) entry which is preliminary data.</text>
</comment>
<keyword evidence="1" id="KW-0245">EGF-like domain</keyword>
<feature type="region of interest" description="Disordered" evidence="2">
    <location>
        <begin position="79"/>
        <end position="102"/>
    </location>
</feature>
<evidence type="ECO:0000256" key="3">
    <source>
        <dbReference type="SAM" id="Phobius"/>
    </source>
</evidence>
<dbReference type="OrthoDB" id="283575at2759"/>
<feature type="region of interest" description="Disordered" evidence="2">
    <location>
        <begin position="829"/>
        <end position="850"/>
    </location>
</feature>
<evidence type="ECO:0000256" key="1">
    <source>
        <dbReference type="PROSITE-ProRule" id="PRU00076"/>
    </source>
</evidence>
<dbReference type="Proteomes" id="UP000324767">
    <property type="component" value="Unassembled WGS sequence"/>
</dbReference>
<feature type="region of interest" description="Disordered" evidence="2">
    <location>
        <begin position="777"/>
        <end position="800"/>
    </location>
</feature>
<proteinExistence type="predicted"/>
<evidence type="ECO:0000313" key="6">
    <source>
        <dbReference type="Proteomes" id="UP000324767"/>
    </source>
</evidence>